<reference evidence="3" key="2">
    <citation type="submission" date="2021-09" db="EMBL/GenBank/DDBJ databases">
        <authorList>
            <person name="Gilroy R."/>
        </authorList>
    </citation>
    <scope>NUCLEOTIDE SEQUENCE</scope>
    <source>
        <strain evidence="3">ChiGjej2B2-7701</strain>
    </source>
</reference>
<evidence type="ECO:0000259" key="2">
    <source>
        <dbReference type="PROSITE" id="PS50975"/>
    </source>
</evidence>
<reference evidence="3" key="1">
    <citation type="journal article" date="2021" name="PeerJ">
        <title>Extensive microbial diversity within the chicken gut microbiome revealed by metagenomics and culture.</title>
        <authorList>
            <person name="Gilroy R."/>
            <person name="Ravi A."/>
            <person name="Getino M."/>
            <person name="Pursley I."/>
            <person name="Horton D.L."/>
            <person name="Alikhan N.F."/>
            <person name="Baker D."/>
            <person name="Gharbi K."/>
            <person name="Hall N."/>
            <person name="Watson M."/>
            <person name="Adriaenssens E.M."/>
            <person name="Foster-Nyarko E."/>
            <person name="Jarju S."/>
            <person name="Secka A."/>
            <person name="Antonio M."/>
            <person name="Oren A."/>
            <person name="Chaudhuri R.R."/>
            <person name="La Ragione R."/>
            <person name="Hildebrand F."/>
            <person name="Pallen M.J."/>
        </authorList>
    </citation>
    <scope>NUCLEOTIDE SEQUENCE</scope>
    <source>
        <strain evidence="3">ChiGjej2B2-7701</strain>
    </source>
</reference>
<dbReference type="GO" id="GO:0005737">
    <property type="term" value="C:cytoplasm"/>
    <property type="evidence" value="ECO:0007669"/>
    <property type="project" value="TreeGrafter"/>
</dbReference>
<feature type="domain" description="ATP-grasp" evidence="2">
    <location>
        <begin position="112"/>
        <end position="293"/>
    </location>
</feature>
<dbReference type="Gene3D" id="3.30.1490.20">
    <property type="entry name" value="ATP-grasp fold, A domain"/>
    <property type="match status" value="1"/>
</dbReference>
<evidence type="ECO:0000313" key="4">
    <source>
        <dbReference type="Proteomes" id="UP000746751"/>
    </source>
</evidence>
<accession>A0A921LQZ8</accession>
<dbReference type="GO" id="GO:0009432">
    <property type="term" value="P:SOS response"/>
    <property type="evidence" value="ECO:0007669"/>
    <property type="project" value="TreeGrafter"/>
</dbReference>
<sequence length="304" mass="33041">MDKKNPVFEAPAAPSLGVLYESSEWSDFKFAMELCARDVPVRMIDMERPDAVEAALACTMLTSRVPASAVARGHARSHAHMLELIEVAEAAGIPMVNTGSAFRYEISKLRGVRTLGSAGLCVPKVYACAPADKIDVHALSYPCIIKPDCGGRSARTAVLRDDAEARAFLEEAPRDTTFIIEEFLVARAGYVTRIEIVGGACAHIQKRSIAACGLSSYHVGSTYEAYDDTCPQEVRDVAERAAALLGFELGSFDVIETERAPYIIDTNAMTNVSADCEELLGFDLMAEHAAYVAARWFEHVGKLR</sequence>
<evidence type="ECO:0000313" key="3">
    <source>
        <dbReference type="EMBL" id="HJG30490.1"/>
    </source>
</evidence>
<dbReference type="SUPFAM" id="SSF56059">
    <property type="entry name" value="Glutathione synthetase ATP-binding domain-like"/>
    <property type="match status" value="1"/>
</dbReference>
<dbReference type="PANTHER" id="PTHR21621:SF0">
    <property type="entry name" value="BETA-CITRYLGLUTAMATE SYNTHASE B-RELATED"/>
    <property type="match status" value="1"/>
</dbReference>
<dbReference type="PANTHER" id="PTHR21621">
    <property type="entry name" value="RIBOSOMAL PROTEIN S6 MODIFICATION PROTEIN"/>
    <property type="match status" value="1"/>
</dbReference>
<dbReference type="GO" id="GO:0046872">
    <property type="term" value="F:metal ion binding"/>
    <property type="evidence" value="ECO:0007669"/>
    <property type="project" value="InterPro"/>
</dbReference>
<dbReference type="InterPro" id="IPR013815">
    <property type="entry name" value="ATP_grasp_subdomain_1"/>
</dbReference>
<dbReference type="Proteomes" id="UP000746751">
    <property type="component" value="Unassembled WGS sequence"/>
</dbReference>
<dbReference type="Pfam" id="PF02655">
    <property type="entry name" value="ATP-grasp_3"/>
    <property type="match status" value="1"/>
</dbReference>
<dbReference type="Gene3D" id="3.30.470.20">
    <property type="entry name" value="ATP-grasp fold, B domain"/>
    <property type="match status" value="1"/>
</dbReference>
<gene>
    <name evidence="3" type="ORF">K8U80_03730</name>
</gene>
<dbReference type="EMBL" id="DYVF01000027">
    <property type="protein sequence ID" value="HJG30490.1"/>
    <property type="molecule type" value="Genomic_DNA"/>
</dbReference>
<dbReference type="InterPro" id="IPR003806">
    <property type="entry name" value="ATP-grasp_PylC-type"/>
</dbReference>
<protein>
    <submittedName>
        <fullName evidence="3">ATP-grasp domain-containing protein</fullName>
    </submittedName>
</protein>
<keyword evidence="1" id="KW-0547">Nucleotide-binding</keyword>
<dbReference type="AlphaFoldDB" id="A0A921LQZ8"/>
<dbReference type="GO" id="GO:0018169">
    <property type="term" value="F:ribosomal S6-glutamic acid ligase activity"/>
    <property type="evidence" value="ECO:0007669"/>
    <property type="project" value="TreeGrafter"/>
</dbReference>
<dbReference type="GO" id="GO:0005524">
    <property type="term" value="F:ATP binding"/>
    <property type="evidence" value="ECO:0007669"/>
    <property type="project" value="UniProtKB-UniRule"/>
</dbReference>
<proteinExistence type="predicted"/>
<dbReference type="PROSITE" id="PS50975">
    <property type="entry name" value="ATP_GRASP"/>
    <property type="match status" value="1"/>
</dbReference>
<keyword evidence="1" id="KW-0067">ATP-binding</keyword>
<comment type="caution">
    <text evidence="3">The sequence shown here is derived from an EMBL/GenBank/DDBJ whole genome shotgun (WGS) entry which is preliminary data.</text>
</comment>
<organism evidence="3 4">
    <name type="scientific">Collinsella ihumii</name>
    <dbReference type="NCBI Taxonomy" id="1720204"/>
    <lineage>
        <taxon>Bacteria</taxon>
        <taxon>Bacillati</taxon>
        <taxon>Actinomycetota</taxon>
        <taxon>Coriobacteriia</taxon>
        <taxon>Coriobacteriales</taxon>
        <taxon>Coriobacteriaceae</taxon>
        <taxon>Collinsella</taxon>
    </lineage>
</organism>
<name>A0A921LQZ8_9ACTN</name>
<evidence type="ECO:0000256" key="1">
    <source>
        <dbReference type="PROSITE-ProRule" id="PRU00409"/>
    </source>
</evidence>
<dbReference type="InterPro" id="IPR011761">
    <property type="entry name" value="ATP-grasp"/>
</dbReference>